<dbReference type="Proteomes" id="UP001333818">
    <property type="component" value="Unassembled WGS sequence"/>
</dbReference>
<gene>
    <name evidence="2" type="ORF">V2H45_07465</name>
</gene>
<evidence type="ECO:0000313" key="3">
    <source>
        <dbReference type="Proteomes" id="UP001333818"/>
    </source>
</evidence>
<dbReference type="Gene3D" id="1.20.120.330">
    <property type="entry name" value="Nucleotidyltransferases domain 2"/>
    <property type="match status" value="1"/>
</dbReference>
<dbReference type="SMART" id="SM00748">
    <property type="entry name" value="HEPN"/>
    <property type="match status" value="1"/>
</dbReference>
<dbReference type="EMBL" id="JAZBJZ010000021">
    <property type="protein sequence ID" value="MEE3716578.1"/>
    <property type="molecule type" value="Genomic_DNA"/>
</dbReference>
<dbReference type="AlphaFoldDB" id="A0AAW9Q198"/>
<accession>A0AAW9Q198</accession>
<organism evidence="2 3">
    <name type="scientific">Tumidithrix elongata BACA0141</name>
    <dbReference type="NCBI Taxonomy" id="2716417"/>
    <lineage>
        <taxon>Bacteria</taxon>
        <taxon>Bacillati</taxon>
        <taxon>Cyanobacteriota</taxon>
        <taxon>Cyanophyceae</taxon>
        <taxon>Pseudanabaenales</taxon>
        <taxon>Pseudanabaenaceae</taxon>
        <taxon>Tumidithrix</taxon>
        <taxon>Tumidithrix elongata</taxon>
    </lineage>
</organism>
<dbReference type="RefSeq" id="WP_330483006.1">
    <property type="nucleotide sequence ID" value="NZ_JAZBJZ010000021.1"/>
</dbReference>
<sequence length="127" mass="14532">MKLITQEWVDKAEGDFATAQREIQVQQMPNYDAVCFHSQQCVEKYLKACLQEENITFGRTHDLTTLLDALLTVEPSWANLRTTLDALTVYAVEFRYPGVSANQTIASQAFQDCVQIRLIIRQRFALS</sequence>
<reference evidence="2" key="1">
    <citation type="submission" date="2024-01" db="EMBL/GenBank/DDBJ databases">
        <title>Bank of Algae and Cyanobacteria of the Azores (BACA) strain genomes.</title>
        <authorList>
            <person name="Luz R."/>
            <person name="Cordeiro R."/>
            <person name="Fonseca A."/>
            <person name="Goncalves V."/>
        </authorList>
    </citation>
    <scope>NUCLEOTIDE SEQUENCE</scope>
    <source>
        <strain evidence="2">BACA0141</strain>
    </source>
</reference>
<name>A0AAW9Q198_9CYAN</name>
<dbReference type="Pfam" id="PF05168">
    <property type="entry name" value="HEPN"/>
    <property type="match status" value="1"/>
</dbReference>
<proteinExistence type="predicted"/>
<dbReference type="InterPro" id="IPR007842">
    <property type="entry name" value="HEPN_dom"/>
</dbReference>
<dbReference type="PROSITE" id="PS50910">
    <property type="entry name" value="HEPN"/>
    <property type="match status" value="1"/>
</dbReference>
<dbReference type="SUPFAM" id="SSF81593">
    <property type="entry name" value="Nucleotidyltransferase substrate binding subunit/domain"/>
    <property type="match status" value="1"/>
</dbReference>
<comment type="caution">
    <text evidence="2">The sequence shown here is derived from an EMBL/GenBank/DDBJ whole genome shotgun (WGS) entry which is preliminary data.</text>
</comment>
<evidence type="ECO:0000259" key="1">
    <source>
        <dbReference type="PROSITE" id="PS50910"/>
    </source>
</evidence>
<protein>
    <submittedName>
        <fullName evidence="2">HEPN domain-containing protein</fullName>
    </submittedName>
</protein>
<feature type="domain" description="HEPN" evidence="1">
    <location>
        <begin position="12"/>
        <end position="116"/>
    </location>
</feature>
<evidence type="ECO:0000313" key="2">
    <source>
        <dbReference type="EMBL" id="MEE3716578.1"/>
    </source>
</evidence>
<keyword evidence="3" id="KW-1185">Reference proteome</keyword>